<evidence type="ECO:0000256" key="2">
    <source>
        <dbReference type="ARBA" id="ARBA00022448"/>
    </source>
</evidence>
<evidence type="ECO:0000313" key="12">
    <source>
        <dbReference type="Proteomes" id="UP000320048"/>
    </source>
</evidence>
<accession>A0A537JGJ2</accession>
<dbReference type="GO" id="GO:0043952">
    <property type="term" value="P:protein transport by the Sec complex"/>
    <property type="evidence" value="ECO:0007669"/>
    <property type="project" value="UniProtKB-UniRule"/>
</dbReference>
<dbReference type="InterPro" id="IPR001901">
    <property type="entry name" value="Translocase_SecE/Sec61-g"/>
</dbReference>
<dbReference type="GO" id="GO:0009306">
    <property type="term" value="P:protein secretion"/>
    <property type="evidence" value="ECO:0007669"/>
    <property type="project" value="UniProtKB-UniRule"/>
</dbReference>
<dbReference type="GO" id="GO:0008320">
    <property type="term" value="F:protein transmembrane transporter activity"/>
    <property type="evidence" value="ECO:0007669"/>
    <property type="project" value="UniProtKB-UniRule"/>
</dbReference>
<evidence type="ECO:0000256" key="4">
    <source>
        <dbReference type="ARBA" id="ARBA00022692"/>
    </source>
</evidence>
<dbReference type="NCBIfam" id="TIGR00964">
    <property type="entry name" value="secE_bact"/>
    <property type="match status" value="1"/>
</dbReference>
<evidence type="ECO:0000256" key="10">
    <source>
        <dbReference type="SAM" id="MobiDB-lite"/>
    </source>
</evidence>
<keyword evidence="2 9" id="KW-0813">Transport</keyword>
<keyword evidence="5 9" id="KW-0653">Protein transport</keyword>
<dbReference type="HAMAP" id="MF_00422">
    <property type="entry name" value="SecE"/>
    <property type="match status" value="1"/>
</dbReference>
<dbReference type="GO" id="GO:0006605">
    <property type="term" value="P:protein targeting"/>
    <property type="evidence" value="ECO:0007669"/>
    <property type="project" value="UniProtKB-UniRule"/>
</dbReference>
<evidence type="ECO:0000256" key="7">
    <source>
        <dbReference type="ARBA" id="ARBA00023010"/>
    </source>
</evidence>
<comment type="subcellular location">
    <subcellularLocation>
        <location evidence="9">Cell membrane</location>
        <topology evidence="9">Single-pass membrane protein</topology>
    </subcellularLocation>
    <subcellularLocation>
        <location evidence="1">Membrane</location>
    </subcellularLocation>
</comment>
<name>A0A537JGJ2_9BACT</name>
<dbReference type="GO" id="GO:0005886">
    <property type="term" value="C:plasma membrane"/>
    <property type="evidence" value="ECO:0007669"/>
    <property type="project" value="UniProtKB-SubCell"/>
</dbReference>
<feature type="transmembrane region" description="Helical" evidence="9">
    <location>
        <begin position="83"/>
        <end position="116"/>
    </location>
</feature>
<evidence type="ECO:0000256" key="1">
    <source>
        <dbReference type="ARBA" id="ARBA00004370"/>
    </source>
</evidence>
<feature type="compositionally biased region" description="Basic and acidic residues" evidence="10">
    <location>
        <begin position="32"/>
        <end position="43"/>
    </location>
</feature>
<evidence type="ECO:0000256" key="3">
    <source>
        <dbReference type="ARBA" id="ARBA00022475"/>
    </source>
</evidence>
<dbReference type="Pfam" id="PF00584">
    <property type="entry name" value="SecE"/>
    <property type="match status" value="1"/>
</dbReference>
<sequence length="118" mass="12990">MARAPEGAGESTLGKPVRVSPSGLSEPAVPPKPDRLKPADRPTPRPARLQIGQLPRLWSTAVQFLGDVRAEMNRVSWPDRQTIIASTVVVVFVLTVTALYLAGWDYIFAGLFSYLFKR</sequence>
<dbReference type="PANTHER" id="PTHR33910:SF1">
    <property type="entry name" value="PROTEIN TRANSLOCASE SUBUNIT SECE"/>
    <property type="match status" value="1"/>
</dbReference>
<dbReference type="InterPro" id="IPR038379">
    <property type="entry name" value="SecE_sf"/>
</dbReference>
<keyword evidence="7 9" id="KW-0811">Translocation</keyword>
<gene>
    <name evidence="9 11" type="primary">secE</name>
    <name evidence="11" type="ORF">E6H04_04395</name>
</gene>
<comment type="similarity">
    <text evidence="9">Belongs to the SecE/SEC61-gamma family.</text>
</comment>
<dbReference type="Gene3D" id="1.20.5.1030">
    <property type="entry name" value="Preprotein translocase secy subunit"/>
    <property type="match status" value="1"/>
</dbReference>
<evidence type="ECO:0000256" key="5">
    <source>
        <dbReference type="ARBA" id="ARBA00022927"/>
    </source>
</evidence>
<dbReference type="Proteomes" id="UP000320048">
    <property type="component" value="Unassembled WGS sequence"/>
</dbReference>
<dbReference type="AlphaFoldDB" id="A0A537JGJ2"/>
<dbReference type="PANTHER" id="PTHR33910">
    <property type="entry name" value="PROTEIN TRANSLOCASE SUBUNIT SECE"/>
    <property type="match status" value="1"/>
</dbReference>
<keyword evidence="3 9" id="KW-1003">Cell membrane</keyword>
<protein>
    <recommendedName>
        <fullName evidence="9">Protein translocase subunit SecE</fullName>
    </recommendedName>
</protein>
<comment type="subunit">
    <text evidence="9">Component of the Sec protein translocase complex. Heterotrimer consisting of SecY, SecE and SecG subunits. The heterotrimers can form oligomers, although 1 heterotrimer is thought to be able to translocate proteins. Interacts with the ribosome. Interacts with SecDF, and other proteins may be involved. Interacts with SecA.</text>
</comment>
<feature type="region of interest" description="Disordered" evidence="10">
    <location>
        <begin position="1"/>
        <end position="47"/>
    </location>
</feature>
<proteinExistence type="inferred from homology"/>
<dbReference type="EMBL" id="VBAO01000115">
    <property type="protein sequence ID" value="TMI82663.1"/>
    <property type="molecule type" value="Genomic_DNA"/>
</dbReference>
<keyword evidence="8 9" id="KW-0472">Membrane</keyword>
<keyword evidence="6 9" id="KW-1133">Transmembrane helix</keyword>
<organism evidence="11 12">
    <name type="scientific">Candidatus Segetimicrobium genomatis</name>
    <dbReference type="NCBI Taxonomy" id="2569760"/>
    <lineage>
        <taxon>Bacteria</taxon>
        <taxon>Bacillati</taxon>
        <taxon>Candidatus Sysuimicrobiota</taxon>
        <taxon>Candidatus Sysuimicrobiia</taxon>
        <taxon>Candidatus Sysuimicrobiales</taxon>
        <taxon>Candidatus Segetimicrobiaceae</taxon>
        <taxon>Candidatus Segetimicrobium</taxon>
    </lineage>
</organism>
<comment type="caution">
    <text evidence="11">The sequence shown here is derived from an EMBL/GenBank/DDBJ whole genome shotgun (WGS) entry which is preliminary data.</text>
</comment>
<evidence type="ECO:0000256" key="9">
    <source>
        <dbReference type="HAMAP-Rule" id="MF_00422"/>
    </source>
</evidence>
<evidence type="ECO:0000256" key="6">
    <source>
        <dbReference type="ARBA" id="ARBA00022989"/>
    </source>
</evidence>
<comment type="function">
    <text evidence="9">Essential subunit of the Sec protein translocation channel SecYEG. Clamps together the 2 halves of SecY. May contact the channel plug during translocation.</text>
</comment>
<keyword evidence="4 9" id="KW-0812">Transmembrane</keyword>
<dbReference type="GO" id="GO:0065002">
    <property type="term" value="P:intracellular protein transmembrane transport"/>
    <property type="evidence" value="ECO:0007669"/>
    <property type="project" value="UniProtKB-UniRule"/>
</dbReference>
<reference evidence="11 12" key="1">
    <citation type="journal article" date="2019" name="Nat. Microbiol.">
        <title>Mediterranean grassland soil C-N compound turnover is dependent on rainfall and depth, and is mediated by genomically divergent microorganisms.</title>
        <authorList>
            <person name="Diamond S."/>
            <person name="Andeer P.F."/>
            <person name="Li Z."/>
            <person name="Crits-Christoph A."/>
            <person name="Burstein D."/>
            <person name="Anantharaman K."/>
            <person name="Lane K.R."/>
            <person name="Thomas B.C."/>
            <person name="Pan C."/>
            <person name="Northen T.R."/>
            <person name="Banfield J.F."/>
        </authorList>
    </citation>
    <scope>NUCLEOTIDE SEQUENCE [LARGE SCALE GENOMIC DNA]</scope>
    <source>
        <strain evidence="11">NP_7</strain>
    </source>
</reference>
<dbReference type="InterPro" id="IPR005807">
    <property type="entry name" value="SecE_bac"/>
</dbReference>
<evidence type="ECO:0000313" key="11">
    <source>
        <dbReference type="EMBL" id="TMI82663.1"/>
    </source>
</evidence>
<evidence type="ECO:0000256" key="8">
    <source>
        <dbReference type="ARBA" id="ARBA00023136"/>
    </source>
</evidence>